<dbReference type="InterPro" id="IPR006175">
    <property type="entry name" value="YjgF/YER057c/UK114"/>
</dbReference>
<name>A0AA39D349_9EURO</name>
<dbReference type="SUPFAM" id="SSF55298">
    <property type="entry name" value="YjgF-like"/>
    <property type="match status" value="1"/>
</dbReference>
<dbReference type="Gene3D" id="3.30.1330.40">
    <property type="entry name" value="RutC-like"/>
    <property type="match status" value="1"/>
</dbReference>
<dbReference type="PANTHER" id="PTHR43857:SF1">
    <property type="entry name" value="YJGH FAMILY PROTEIN"/>
    <property type="match status" value="1"/>
</dbReference>
<dbReference type="Proteomes" id="UP001172681">
    <property type="component" value="Unassembled WGS sequence"/>
</dbReference>
<dbReference type="EMBL" id="JAPDRN010000009">
    <property type="protein sequence ID" value="KAJ9642787.1"/>
    <property type="molecule type" value="Genomic_DNA"/>
</dbReference>
<proteinExistence type="predicted"/>
<keyword evidence="2" id="KW-1185">Reference proteome</keyword>
<protein>
    <submittedName>
        <fullName evidence="1">Uncharacterized protein</fullName>
    </submittedName>
</protein>
<accession>A0AA39D349</accession>
<organism evidence="1 2">
    <name type="scientific">Knufia peltigerae</name>
    <dbReference type="NCBI Taxonomy" id="1002370"/>
    <lineage>
        <taxon>Eukaryota</taxon>
        <taxon>Fungi</taxon>
        <taxon>Dikarya</taxon>
        <taxon>Ascomycota</taxon>
        <taxon>Pezizomycotina</taxon>
        <taxon>Eurotiomycetes</taxon>
        <taxon>Chaetothyriomycetidae</taxon>
        <taxon>Chaetothyriales</taxon>
        <taxon>Trichomeriaceae</taxon>
        <taxon>Knufia</taxon>
    </lineage>
</organism>
<dbReference type="InterPro" id="IPR035959">
    <property type="entry name" value="RutC-like_sf"/>
</dbReference>
<gene>
    <name evidence="1" type="ORF">H2204_002435</name>
</gene>
<comment type="caution">
    <text evidence="1">The sequence shown here is derived from an EMBL/GenBank/DDBJ whole genome shotgun (WGS) entry which is preliminary data.</text>
</comment>
<dbReference type="PANTHER" id="PTHR43857">
    <property type="entry name" value="BLR7761 PROTEIN"/>
    <property type="match status" value="1"/>
</dbReference>
<dbReference type="AlphaFoldDB" id="A0AA39D349"/>
<dbReference type="Pfam" id="PF01042">
    <property type="entry name" value="Ribonuc_L-PSP"/>
    <property type="match status" value="1"/>
</dbReference>
<evidence type="ECO:0000313" key="1">
    <source>
        <dbReference type="EMBL" id="KAJ9642787.1"/>
    </source>
</evidence>
<reference evidence="1" key="1">
    <citation type="submission" date="2022-10" db="EMBL/GenBank/DDBJ databases">
        <title>Culturing micro-colonial fungi from biological soil crusts in the Mojave desert and describing Neophaeococcomyces mojavensis, and introducing the new genera and species Taxawa tesnikishii.</title>
        <authorList>
            <person name="Kurbessoian T."/>
            <person name="Stajich J.E."/>
        </authorList>
    </citation>
    <scope>NUCLEOTIDE SEQUENCE</scope>
    <source>
        <strain evidence="1">TK_35</strain>
    </source>
</reference>
<evidence type="ECO:0000313" key="2">
    <source>
        <dbReference type="Proteomes" id="UP001172681"/>
    </source>
</evidence>
<sequence length="142" mass="15497">MTSVLEQHGFKFVNYPGGQEFADTFHFSHAVIVPPNVRTVRVSGQVGIQADGTVPSDITEEANLALDKVTEALNAAGLGEDALEYVFDVTLYFARGLDPAPFVDVVKKRFKNTRPATVGLEVAKLVHPDLHLEIRAVAFYPS</sequence>